<dbReference type="SUPFAM" id="SSF48008">
    <property type="entry name" value="GntR ligand-binding domain-like"/>
    <property type="match status" value="1"/>
</dbReference>
<evidence type="ECO:0000256" key="3">
    <source>
        <dbReference type="ARBA" id="ARBA00023163"/>
    </source>
</evidence>
<evidence type="ECO:0000256" key="2">
    <source>
        <dbReference type="ARBA" id="ARBA00023125"/>
    </source>
</evidence>
<dbReference type="InterPro" id="IPR011711">
    <property type="entry name" value="GntR_C"/>
</dbReference>
<keyword evidence="2" id="KW-0238">DNA-binding</keyword>
<evidence type="ECO:0000259" key="4">
    <source>
        <dbReference type="SMART" id="SM00895"/>
    </source>
</evidence>
<proteinExistence type="predicted"/>
<dbReference type="Gene3D" id="1.20.120.530">
    <property type="entry name" value="GntR ligand-binding domain-like"/>
    <property type="match status" value="1"/>
</dbReference>
<dbReference type="EMBL" id="VSSQ01131262">
    <property type="protein sequence ID" value="MPN58503.1"/>
    <property type="molecule type" value="Genomic_DNA"/>
</dbReference>
<sequence length="125" mass="14762">MVLETYIMERIAPVFTEKDARTLRKFMDDMRTHAAENNFYEFIVSDHAMHMYLYERCDNLCMVDILRNLRDRIFTVGYKIVARRTGRMATTIGEHEAILQALERNDPRMAAQSMRTHLSNGWSLI</sequence>
<reference evidence="5" key="1">
    <citation type="submission" date="2019-08" db="EMBL/GenBank/DDBJ databases">
        <authorList>
            <person name="Kucharzyk K."/>
            <person name="Murdoch R.W."/>
            <person name="Higgins S."/>
            <person name="Loffler F."/>
        </authorList>
    </citation>
    <scope>NUCLEOTIDE SEQUENCE</scope>
</reference>
<organism evidence="5">
    <name type="scientific">bioreactor metagenome</name>
    <dbReference type="NCBI Taxonomy" id="1076179"/>
    <lineage>
        <taxon>unclassified sequences</taxon>
        <taxon>metagenomes</taxon>
        <taxon>ecological metagenomes</taxon>
    </lineage>
</organism>
<accession>A0A645JFX9</accession>
<keyword evidence="1" id="KW-0805">Transcription regulation</keyword>
<dbReference type="InterPro" id="IPR008920">
    <property type="entry name" value="TF_FadR/GntR_C"/>
</dbReference>
<dbReference type="Pfam" id="PF07729">
    <property type="entry name" value="FCD"/>
    <property type="match status" value="1"/>
</dbReference>
<dbReference type="PANTHER" id="PTHR43537:SF5">
    <property type="entry name" value="UXU OPERON TRANSCRIPTIONAL REGULATOR"/>
    <property type="match status" value="1"/>
</dbReference>
<dbReference type="AlphaFoldDB" id="A0A645JFX9"/>
<dbReference type="GO" id="GO:0003677">
    <property type="term" value="F:DNA binding"/>
    <property type="evidence" value="ECO:0007669"/>
    <property type="project" value="UniProtKB-KW"/>
</dbReference>
<gene>
    <name evidence="5" type="ORF">SDC9_206208</name>
</gene>
<evidence type="ECO:0000313" key="5">
    <source>
        <dbReference type="EMBL" id="MPN58503.1"/>
    </source>
</evidence>
<keyword evidence="3" id="KW-0804">Transcription</keyword>
<comment type="caution">
    <text evidence="5">The sequence shown here is derived from an EMBL/GenBank/DDBJ whole genome shotgun (WGS) entry which is preliminary data.</text>
</comment>
<feature type="domain" description="GntR C-terminal" evidence="4">
    <location>
        <begin position="1"/>
        <end position="120"/>
    </location>
</feature>
<name>A0A645JFX9_9ZZZZ</name>
<evidence type="ECO:0000256" key="1">
    <source>
        <dbReference type="ARBA" id="ARBA00023015"/>
    </source>
</evidence>
<dbReference type="SMART" id="SM00895">
    <property type="entry name" value="FCD"/>
    <property type="match status" value="1"/>
</dbReference>
<protein>
    <recommendedName>
        <fullName evidence="4">GntR C-terminal domain-containing protein</fullName>
    </recommendedName>
</protein>
<dbReference type="PANTHER" id="PTHR43537">
    <property type="entry name" value="TRANSCRIPTIONAL REGULATOR, GNTR FAMILY"/>
    <property type="match status" value="1"/>
</dbReference>